<dbReference type="EMBL" id="JACHLR010000008">
    <property type="protein sequence ID" value="MBB4858834.1"/>
    <property type="molecule type" value="Genomic_DNA"/>
</dbReference>
<feature type="region of interest" description="Disordered" evidence="1">
    <location>
        <begin position="24"/>
        <end position="88"/>
    </location>
</feature>
<evidence type="ECO:0000313" key="3">
    <source>
        <dbReference type="Proteomes" id="UP000555448"/>
    </source>
</evidence>
<proteinExistence type="predicted"/>
<dbReference type="RefSeq" id="WP_184244883.1">
    <property type="nucleotide sequence ID" value="NZ_JACHLR010000008.1"/>
</dbReference>
<comment type="caution">
    <text evidence="2">The sequence shown here is derived from an EMBL/GenBank/DDBJ whole genome shotgun (WGS) entry which is preliminary data.</text>
</comment>
<name>A0A7W7KAS1_9SPHN</name>
<feature type="compositionally biased region" description="Polar residues" evidence="1">
    <location>
        <begin position="79"/>
        <end position="88"/>
    </location>
</feature>
<dbReference type="AlphaFoldDB" id="A0A7W7KAS1"/>
<keyword evidence="3" id="KW-1185">Reference proteome</keyword>
<gene>
    <name evidence="2" type="ORF">HNO88_002160</name>
</gene>
<protein>
    <submittedName>
        <fullName evidence="2">Uncharacterized protein</fullName>
    </submittedName>
</protein>
<reference evidence="2 3" key="1">
    <citation type="submission" date="2020-08" db="EMBL/GenBank/DDBJ databases">
        <title>Functional genomics of gut bacteria from endangered species of beetles.</title>
        <authorList>
            <person name="Carlos-Shanley C."/>
        </authorList>
    </citation>
    <scope>NUCLEOTIDE SEQUENCE [LARGE SCALE GENOMIC DNA]</scope>
    <source>
        <strain evidence="2 3">S00245</strain>
    </source>
</reference>
<organism evidence="2 3">
    <name type="scientific">Novosphingobium chloroacetimidivorans</name>
    <dbReference type="NCBI Taxonomy" id="1428314"/>
    <lineage>
        <taxon>Bacteria</taxon>
        <taxon>Pseudomonadati</taxon>
        <taxon>Pseudomonadota</taxon>
        <taxon>Alphaproteobacteria</taxon>
        <taxon>Sphingomonadales</taxon>
        <taxon>Sphingomonadaceae</taxon>
        <taxon>Novosphingobium</taxon>
    </lineage>
</organism>
<evidence type="ECO:0000256" key="1">
    <source>
        <dbReference type="SAM" id="MobiDB-lite"/>
    </source>
</evidence>
<feature type="compositionally biased region" description="Basic and acidic residues" evidence="1">
    <location>
        <begin position="37"/>
        <end position="58"/>
    </location>
</feature>
<dbReference type="Proteomes" id="UP000555448">
    <property type="component" value="Unassembled WGS sequence"/>
</dbReference>
<sequence>MLFYLGVNVPVVNLGVGVTNMSPHAADSDRAVQQVHDSGDVVRDAGRPSPSTRREGTLDRLIGTPSPLDELLRDDTLGLGSQSRDNSW</sequence>
<accession>A0A7W7KAS1</accession>
<evidence type="ECO:0000313" key="2">
    <source>
        <dbReference type="EMBL" id="MBB4858834.1"/>
    </source>
</evidence>